<name>A0A0L0G3B6_9EUKA</name>
<keyword evidence="2" id="KW-0805">Transcription regulation</keyword>
<evidence type="ECO:0000313" key="7">
    <source>
        <dbReference type="EMBL" id="KNC83331.1"/>
    </source>
</evidence>
<dbReference type="RefSeq" id="XP_014157233.1">
    <property type="nucleotide sequence ID" value="XM_014301758.1"/>
</dbReference>
<comment type="subcellular location">
    <subcellularLocation>
        <location evidence="1">Nucleus</location>
    </subcellularLocation>
</comment>
<feature type="compositionally biased region" description="Basic and acidic residues" evidence="5">
    <location>
        <begin position="180"/>
        <end position="190"/>
    </location>
</feature>
<dbReference type="PROSITE" id="PS51518">
    <property type="entry name" value="SGF29_C"/>
    <property type="match status" value="1"/>
</dbReference>
<dbReference type="OrthoDB" id="10265994at2759"/>
<reference evidence="7 8" key="1">
    <citation type="submission" date="2011-02" db="EMBL/GenBank/DDBJ databases">
        <title>The Genome Sequence of Sphaeroforma arctica JP610.</title>
        <authorList>
            <consortium name="The Broad Institute Genome Sequencing Platform"/>
            <person name="Russ C."/>
            <person name="Cuomo C."/>
            <person name="Young S.K."/>
            <person name="Zeng Q."/>
            <person name="Gargeya S."/>
            <person name="Alvarado L."/>
            <person name="Berlin A."/>
            <person name="Chapman S.B."/>
            <person name="Chen Z."/>
            <person name="Freedman E."/>
            <person name="Gellesch M."/>
            <person name="Goldberg J."/>
            <person name="Griggs A."/>
            <person name="Gujja S."/>
            <person name="Heilman E."/>
            <person name="Heiman D."/>
            <person name="Howarth C."/>
            <person name="Mehta T."/>
            <person name="Neiman D."/>
            <person name="Pearson M."/>
            <person name="Roberts A."/>
            <person name="Saif S."/>
            <person name="Shea T."/>
            <person name="Shenoy N."/>
            <person name="Sisk P."/>
            <person name="Stolte C."/>
            <person name="Sykes S."/>
            <person name="White J."/>
            <person name="Yandava C."/>
            <person name="Burger G."/>
            <person name="Gray M.W."/>
            <person name="Holland P.W.H."/>
            <person name="King N."/>
            <person name="Lang F.B.F."/>
            <person name="Roger A.J."/>
            <person name="Ruiz-Trillo I."/>
            <person name="Haas B."/>
            <person name="Nusbaum C."/>
            <person name="Birren B."/>
        </authorList>
    </citation>
    <scope>NUCLEOTIDE SEQUENCE [LARGE SCALE GENOMIC DNA]</scope>
    <source>
        <strain evidence="7 8">JP610</strain>
    </source>
</reference>
<proteinExistence type="predicted"/>
<accession>A0A0L0G3B6</accession>
<evidence type="ECO:0000256" key="1">
    <source>
        <dbReference type="ARBA" id="ARBA00004123"/>
    </source>
</evidence>
<dbReference type="InterPro" id="IPR010750">
    <property type="entry name" value="SGF29_tudor-like_dom"/>
</dbReference>
<evidence type="ECO:0000256" key="4">
    <source>
        <dbReference type="ARBA" id="ARBA00023242"/>
    </source>
</evidence>
<dbReference type="AlphaFoldDB" id="A0A0L0G3B6"/>
<organism evidence="7 8">
    <name type="scientific">Sphaeroforma arctica JP610</name>
    <dbReference type="NCBI Taxonomy" id="667725"/>
    <lineage>
        <taxon>Eukaryota</taxon>
        <taxon>Ichthyosporea</taxon>
        <taxon>Ichthyophonida</taxon>
        <taxon>Sphaeroforma</taxon>
    </lineage>
</organism>
<feature type="domain" description="SGF29 C-terminal" evidence="6">
    <location>
        <begin position="338"/>
        <end position="529"/>
    </location>
</feature>
<feature type="compositionally biased region" description="Basic and acidic residues" evidence="5">
    <location>
        <begin position="46"/>
        <end position="61"/>
    </location>
</feature>
<protein>
    <recommendedName>
        <fullName evidence="6">SGF29 C-terminal domain-containing protein</fullName>
    </recommendedName>
</protein>
<dbReference type="Gene3D" id="2.30.30.140">
    <property type="match status" value="2"/>
</dbReference>
<dbReference type="GO" id="GO:0000124">
    <property type="term" value="C:SAGA complex"/>
    <property type="evidence" value="ECO:0007669"/>
    <property type="project" value="InterPro"/>
</dbReference>
<feature type="compositionally biased region" description="Basic and acidic residues" evidence="5">
    <location>
        <begin position="226"/>
        <end position="242"/>
    </location>
</feature>
<feature type="compositionally biased region" description="Basic and acidic residues" evidence="5">
    <location>
        <begin position="279"/>
        <end position="290"/>
    </location>
</feature>
<feature type="region of interest" description="Disordered" evidence="5">
    <location>
        <begin position="180"/>
        <end position="301"/>
    </location>
</feature>
<dbReference type="InterPro" id="IPR047288">
    <property type="entry name" value="Tudor_SGF29_rpt1"/>
</dbReference>
<dbReference type="Proteomes" id="UP000054560">
    <property type="component" value="Unassembled WGS sequence"/>
</dbReference>
<feature type="region of interest" description="Disordered" evidence="5">
    <location>
        <begin position="38"/>
        <end position="86"/>
    </location>
</feature>
<evidence type="ECO:0000259" key="6">
    <source>
        <dbReference type="PROSITE" id="PS51518"/>
    </source>
</evidence>
<evidence type="ECO:0000256" key="3">
    <source>
        <dbReference type="ARBA" id="ARBA00023163"/>
    </source>
</evidence>
<dbReference type="InterPro" id="IPR037802">
    <property type="entry name" value="SGF29"/>
</dbReference>
<dbReference type="eggNOG" id="KOG3038">
    <property type="taxonomic scope" value="Eukaryota"/>
</dbReference>
<dbReference type="EMBL" id="KQ241843">
    <property type="protein sequence ID" value="KNC83331.1"/>
    <property type="molecule type" value="Genomic_DNA"/>
</dbReference>
<dbReference type="CDD" id="cd20394">
    <property type="entry name" value="Tudor_SGF29_rpt2"/>
    <property type="match status" value="1"/>
</dbReference>
<evidence type="ECO:0000256" key="2">
    <source>
        <dbReference type="ARBA" id="ARBA00023015"/>
    </source>
</evidence>
<dbReference type="Pfam" id="PF07039">
    <property type="entry name" value="SGF29_Tudor"/>
    <property type="match status" value="1"/>
</dbReference>
<feature type="compositionally biased region" description="Basic and acidic residues" evidence="5">
    <location>
        <begin position="68"/>
        <end position="79"/>
    </location>
</feature>
<keyword evidence="4" id="KW-0539">Nucleus</keyword>
<gene>
    <name evidence="7" type="ORF">SARC_04426</name>
</gene>
<dbReference type="InterPro" id="IPR047287">
    <property type="entry name" value="Tudor_SGF29_rpt2"/>
</dbReference>
<dbReference type="PANTHER" id="PTHR21539:SF0">
    <property type="entry name" value="SAGA-ASSOCIATED FACTOR 29"/>
    <property type="match status" value="1"/>
</dbReference>
<keyword evidence="8" id="KW-1185">Reference proteome</keyword>
<dbReference type="CDD" id="cd20393">
    <property type="entry name" value="Tudor_SGF29_rpt1"/>
    <property type="match status" value="1"/>
</dbReference>
<dbReference type="GO" id="GO:0005634">
    <property type="term" value="C:nucleus"/>
    <property type="evidence" value="ECO:0007669"/>
    <property type="project" value="UniProtKB-SubCell"/>
</dbReference>
<dbReference type="PANTHER" id="PTHR21539">
    <property type="entry name" value="SAGA-ASSOCIATED FACTOR 29"/>
    <property type="match status" value="1"/>
</dbReference>
<dbReference type="STRING" id="667725.A0A0L0G3B6"/>
<keyword evidence="3" id="KW-0804">Transcription</keyword>
<evidence type="ECO:0000256" key="5">
    <source>
        <dbReference type="SAM" id="MobiDB-lite"/>
    </source>
</evidence>
<sequence>MSNDQAYICLQAVSIAEEATLKCRNAINVLHASLRCSATTVSTEPPAERTGERIDASDQLHKQSPSKILRDKETHKSDSDIVTQQKVSTDGIERYESVPESSAKSSLDKNGQAVAIDESAAKYAWDVDLGNQCREACPQLRRVYTNALDANTAELQSLVALSHKLSEIRKVRQFASPPKFLERVNAEKQKPAQSDSDTLGDDDKGGVSKTHKRAHSLNDYETAESSGKRRDVEKKGVSRAHSEVAMLKDALTPASTSSYTRGGGANTSANDRIASSARAQEHKHTIKHDANAAPQVTRQRTVGKSEIINSLDARIPVWKPSRTSDTPPPLCGATPVDTQYVVPSGHHVAAKISKPRELEEVWILATVVGFISDKNKYIVRDIMDEGGGDAHTRAGGGLGADANGNGSKHGGKHDIRSSKNGADGDTGAAVGKLGTQHYLSRKYVKPLPRSVPPTNYKPAPYYKEGTEVLAMYPQTTCFYPGKVLHAPHSQHGFMSRNDYIIEFSDDEDMDGTVPARPIAQKHVISRPKK</sequence>
<dbReference type="GeneID" id="25904930"/>
<feature type="region of interest" description="Disordered" evidence="5">
    <location>
        <begin position="393"/>
        <end position="429"/>
    </location>
</feature>
<feature type="compositionally biased region" description="Polar residues" evidence="5">
    <location>
        <begin position="253"/>
        <end position="270"/>
    </location>
</feature>
<evidence type="ECO:0000313" key="8">
    <source>
        <dbReference type="Proteomes" id="UP000054560"/>
    </source>
</evidence>